<keyword evidence="2" id="KW-1185">Reference proteome</keyword>
<proteinExistence type="predicted"/>
<reference evidence="1 2" key="1">
    <citation type="submission" date="2019-08" db="EMBL/GenBank/DDBJ databases">
        <title>Whole genome of Aphis craccivora.</title>
        <authorList>
            <person name="Voronova N.V."/>
            <person name="Shulinski R.S."/>
            <person name="Bandarenka Y.V."/>
            <person name="Zhorov D.G."/>
            <person name="Warner D."/>
        </authorList>
    </citation>
    <scope>NUCLEOTIDE SEQUENCE [LARGE SCALE GENOMIC DNA]</scope>
    <source>
        <strain evidence="1">180601</strain>
        <tissue evidence="1">Whole Body</tissue>
    </source>
</reference>
<protein>
    <submittedName>
        <fullName evidence="1">Uncharacterized protein</fullName>
    </submittedName>
</protein>
<dbReference type="Proteomes" id="UP000478052">
    <property type="component" value="Unassembled WGS sequence"/>
</dbReference>
<comment type="caution">
    <text evidence="1">The sequence shown here is derived from an EMBL/GenBank/DDBJ whole genome shotgun (WGS) entry which is preliminary data.</text>
</comment>
<name>A0A6G0YGG4_APHCR</name>
<dbReference type="EMBL" id="VUJU01004202">
    <property type="protein sequence ID" value="KAF0755238.1"/>
    <property type="molecule type" value="Genomic_DNA"/>
</dbReference>
<evidence type="ECO:0000313" key="1">
    <source>
        <dbReference type="EMBL" id="KAF0755238.1"/>
    </source>
</evidence>
<gene>
    <name evidence="1" type="ORF">FWK35_00028056</name>
</gene>
<evidence type="ECO:0000313" key="2">
    <source>
        <dbReference type="Proteomes" id="UP000478052"/>
    </source>
</evidence>
<sequence>MSIKYFWPNQNT</sequence>
<organism evidence="1 2">
    <name type="scientific">Aphis craccivora</name>
    <name type="common">Cowpea aphid</name>
    <dbReference type="NCBI Taxonomy" id="307492"/>
    <lineage>
        <taxon>Eukaryota</taxon>
        <taxon>Metazoa</taxon>
        <taxon>Ecdysozoa</taxon>
        <taxon>Arthropoda</taxon>
        <taxon>Hexapoda</taxon>
        <taxon>Insecta</taxon>
        <taxon>Pterygota</taxon>
        <taxon>Neoptera</taxon>
        <taxon>Paraneoptera</taxon>
        <taxon>Hemiptera</taxon>
        <taxon>Sternorrhyncha</taxon>
        <taxon>Aphidomorpha</taxon>
        <taxon>Aphidoidea</taxon>
        <taxon>Aphididae</taxon>
        <taxon>Aphidini</taxon>
        <taxon>Aphis</taxon>
        <taxon>Aphis</taxon>
    </lineage>
</organism>
<accession>A0A6G0YGG4</accession>